<dbReference type="EMBL" id="OU898277">
    <property type="protein sequence ID" value="CAG9830036.1"/>
    <property type="molecule type" value="Genomic_DNA"/>
</dbReference>
<protein>
    <submittedName>
        <fullName evidence="14">Uncharacterized protein</fullName>
    </submittedName>
</protein>
<dbReference type="InterPro" id="IPR039259">
    <property type="entry name" value="Protein_maelstrom"/>
</dbReference>
<dbReference type="Pfam" id="PF09011">
    <property type="entry name" value="HMG_box_2"/>
    <property type="match status" value="1"/>
</dbReference>
<evidence type="ECO:0000259" key="12">
    <source>
        <dbReference type="Pfam" id="PF09011"/>
    </source>
</evidence>
<evidence type="ECO:0000256" key="7">
    <source>
        <dbReference type="ARBA" id="ARBA00023125"/>
    </source>
</evidence>
<dbReference type="GO" id="GO:0007283">
    <property type="term" value="P:spermatogenesis"/>
    <property type="evidence" value="ECO:0007669"/>
    <property type="project" value="TreeGrafter"/>
</dbReference>
<name>A0A9N9SQQ9_DIABA</name>
<gene>
    <name evidence="14" type="ORF">DIABBA_LOCUS3774</name>
</gene>
<feature type="compositionally biased region" description="Polar residues" evidence="11">
    <location>
        <begin position="409"/>
        <end position="421"/>
    </location>
</feature>
<keyword evidence="5" id="KW-0963">Cytoplasm</keyword>
<evidence type="ECO:0000256" key="5">
    <source>
        <dbReference type="ARBA" id="ARBA00022490"/>
    </source>
</evidence>
<dbReference type="CDD" id="cd21992">
    <property type="entry name" value="HMG-box_MAEL"/>
    <property type="match status" value="1"/>
</dbReference>
<keyword evidence="4" id="KW-0217">Developmental protein</keyword>
<feature type="compositionally biased region" description="Basic and acidic residues" evidence="11">
    <location>
        <begin position="444"/>
        <end position="458"/>
    </location>
</feature>
<evidence type="ECO:0000256" key="11">
    <source>
        <dbReference type="SAM" id="MobiDB-lite"/>
    </source>
</evidence>
<keyword evidence="8" id="KW-0943">RNA-mediated gene silencing</keyword>
<organism evidence="14 15">
    <name type="scientific">Diabrotica balteata</name>
    <name type="common">Banded cucumber beetle</name>
    <dbReference type="NCBI Taxonomy" id="107213"/>
    <lineage>
        <taxon>Eukaryota</taxon>
        <taxon>Metazoa</taxon>
        <taxon>Ecdysozoa</taxon>
        <taxon>Arthropoda</taxon>
        <taxon>Hexapoda</taxon>
        <taxon>Insecta</taxon>
        <taxon>Pterygota</taxon>
        <taxon>Neoptera</taxon>
        <taxon>Endopterygota</taxon>
        <taxon>Coleoptera</taxon>
        <taxon>Polyphaga</taxon>
        <taxon>Cucujiformia</taxon>
        <taxon>Chrysomeloidea</taxon>
        <taxon>Chrysomelidae</taxon>
        <taxon>Galerucinae</taxon>
        <taxon>Diabroticina</taxon>
        <taxon>Diabroticites</taxon>
        <taxon>Diabrotica</taxon>
    </lineage>
</organism>
<feature type="domain" description="Maelstrom" evidence="13">
    <location>
        <begin position="124"/>
        <end position="330"/>
    </location>
</feature>
<keyword evidence="15" id="KW-1185">Reference proteome</keyword>
<dbReference type="GO" id="GO:0030154">
    <property type="term" value="P:cell differentiation"/>
    <property type="evidence" value="ECO:0007669"/>
    <property type="project" value="UniProtKB-KW"/>
</dbReference>
<dbReference type="Pfam" id="PF13017">
    <property type="entry name" value="Maelstrom"/>
    <property type="match status" value="1"/>
</dbReference>
<comment type="subcellular location">
    <subcellularLocation>
        <location evidence="2">Cytoplasm</location>
    </subcellularLocation>
    <subcellularLocation>
        <location evidence="1">Nucleus</location>
    </subcellularLocation>
</comment>
<dbReference type="Proteomes" id="UP001153709">
    <property type="component" value="Chromosome 2"/>
</dbReference>
<evidence type="ECO:0000313" key="15">
    <source>
        <dbReference type="Proteomes" id="UP001153709"/>
    </source>
</evidence>
<evidence type="ECO:0000256" key="6">
    <source>
        <dbReference type="ARBA" id="ARBA00022782"/>
    </source>
</evidence>
<reference evidence="14" key="1">
    <citation type="submission" date="2022-01" db="EMBL/GenBank/DDBJ databases">
        <authorList>
            <person name="King R."/>
        </authorList>
    </citation>
    <scope>NUCLEOTIDE SEQUENCE</scope>
</reference>
<accession>A0A9N9SQQ9</accession>
<keyword evidence="7" id="KW-0238">DNA-binding</keyword>
<comment type="similarity">
    <text evidence="3">Belongs to the maelstrom family.</text>
</comment>
<evidence type="ECO:0000259" key="13">
    <source>
        <dbReference type="Pfam" id="PF13017"/>
    </source>
</evidence>
<dbReference type="GO" id="GO:0034587">
    <property type="term" value="P:piRNA processing"/>
    <property type="evidence" value="ECO:0007669"/>
    <property type="project" value="TreeGrafter"/>
</dbReference>
<feature type="region of interest" description="Disordered" evidence="11">
    <location>
        <begin position="409"/>
        <end position="485"/>
    </location>
</feature>
<dbReference type="Gene3D" id="1.10.30.10">
    <property type="entry name" value="High mobility group box domain"/>
    <property type="match status" value="1"/>
</dbReference>
<dbReference type="GO" id="GO:0043565">
    <property type="term" value="F:sequence-specific DNA binding"/>
    <property type="evidence" value="ECO:0007669"/>
    <property type="project" value="TreeGrafter"/>
</dbReference>
<evidence type="ECO:0000313" key="14">
    <source>
        <dbReference type="EMBL" id="CAG9830036.1"/>
    </source>
</evidence>
<dbReference type="OrthoDB" id="24555at2759"/>
<dbReference type="InterPro" id="IPR024970">
    <property type="entry name" value="Maelstrom"/>
</dbReference>
<dbReference type="GO" id="GO:0043186">
    <property type="term" value="C:P granule"/>
    <property type="evidence" value="ECO:0007669"/>
    <property type="project" value="TreeGrafter"/>
</dbReference>
<feature type="domain" description="HMG box" evidence="12">
    <location>
        <begin position="3"/>
        <end position="59"/>
    </location>
</feature>
<evidence type="ECO:0000256" key="2">
    <source>
        <dbReference type="ARBA" id="ARBA00004496"/>
    </source>
</evidence>
<evidence type="ECO:0000256" key="10">
    <source>
        <dbReference type="ARBA" id="ARBA00023254"/>
    </source>
</evidence>
<sequence length="485" mass="54711">MPPKNKSRNAFYYFMEDFKQRQGFTSKSMKDVAEAAGPHWARMSKAERRPYEDRASREKGGLRYTWDGQCVEEIEKRQKAEENNIAKMKDDIDCTLKFAKENCRLRDEMFFLIHINTFCYHASGNRYYPAEIAISCFSLEDGVLPQNVFHKTIKPGGLPLGYASDAKKQSEDSHQLPIPLTGEYDDNVEEVYTEMKEFLSSKTGNSKNFPPLYAKKDIVKMVQHVLDSWCTDFDEPPLFKVYYLQYMFQVLKNSVANDNVWPLYSMAETEVDKDLYSHTAGICCDFHSVSEACEFCSRSVVVRLAYTICDNCCSFLNIPIEAGRHVPDQAFTASSLSSRASSKASLYSASSKSSKKQSVREDDKDTVISFSSASQWENESVMSDSSTSTFNNGFPGLKSKWTLSNSQPVASDSMSQVSGPSYASAMGNRKPNRDFSNAVGNRGPQREFPKNSDNDHSSDSTTDYLNSQSFPALGRGRGLGRNRRN</sequence>
<dbReference type="PANTHER" id="PTHR21358:SF4">
    <property type="entry name" value="PROTEIN MAELSTROM HOMOLOG"/>
    <property type="match status" value="1"/>
</dbReference>
<dbReference type="GO" id="GO:0045892">
    <property type="term" value="P:negative regulation of DNA-templated transcription"/>
    <property type="evidence" value="ECO:0007669"/>
    <property type="project" value="TreeGrafter"/>
</dbReference>
<dbReference type="InterPro" id="IPR009071">
    <property type="entry name" value="HMG_box_dom"/>
</dbReference>
<dbReference type="GO" id="GO:0060964">
    <property type="term" value="P:regulation of miRNA-mediated gene silencing"/>
    <property type="evidence" value="ECO:0007669"/>
    <property type="project" value="InterPro"/>
</dbReference>
<evidence type="ECO:0000256" key="3">
    <source>
        <dbReference type="ARBA" id="ARBA00007057"/>
    </source>
</evidence>
<evidence type="ECO:0000256" key="9">
    <source>
        <dbReference type="ARBA" id="ARBA00023242"/>
    </source>
</evidence>
<evidence type="ECO:0000256" key="1">
    <source>
        <dbReference type="ARBA" id="ARBA00004123"/>
    </source>
</evidence>
<dbReference type="SUPFAM" id="SSF47095">
    <property type="entry name" value="HMG-box"/>
    <property type="match status" value="1"/>
</dbReference>
<dbReference type="GO" id="GO:0007140">
    <property type="term" value="P:male meiotic nuclear division"/>
    <property type="evidence" value="ECO:0007669"/>
    <property type="project" value="TreeGrafter"/>
</dbReference>
<evidence type="ECO:0000256" key="8">
    <source>
        <dbReference type="ARBA" id="ARBA00023158"/>
    </source>
</evidence>
<dbReference type="InterPro" id="IPR036910">
    <property type="entry name" value="HMG_box_dom_sf"/>
</dbReference>
<keyword evidence="10" id="KW-0469">Meiosis</keyword>
<keyword evidence="9" id="KW-0539">Nucleus</keyword>
<dbReference type="GO" id="GO:0005634">
    <property type="term" value="C:nucleus"/>
    <property type="evidence" value="ECO:0007669"/>
    <property type="project" value="UniProtKB-SubCell"/>
</dbReference>
<keyword evidence="6" id="KW-0221">Differentiation</keyword>
<evidence type="ECO:0000256" key="4">
    <source>
        <dbReference type="ARBA" id="ARBA00022473"/>
    </source>
</evidence>
<proteinExistence type="inferred from homology"/>
<dbReference type="PANTHER" id="PTHR21358">
    <property type="entry name" value="PROTEIN MAELSTROM HOMOLOG"/>
    <property type="match status" value="1"/>
</dbReference>
<dbReference type="AlphaFoldDB" id="A0A9N9SQQ9"/>